<dbReference type="Gene3D" id="3.60.21.10">
    <property type="match status" value="1"/>
</dbReference>
<reference evidence="1" key="1">
    <citation type="submission" date="2019-08" db="EMBL/GenBank/DDBJ databases">
        <authorList>
            <person name="Kucharzyk K."/>
            <person name="Murdoch R.W."/>
            <person name="Higgins S."/>
            <person name="Loffler F."/>
        </authorList>
    </citation>
    <scope>NUCLEOTIDE SEQUENCE</scope>
</reference>
<evidence type="ECO:0000313" key="1">
    <source>
        <dbReference type="EMBL" id="MPM76525.1"/>
    </source>
</evidence>
<dbReference type="SUPFAM" id="SSF56300">
    <property type="entry name" value="Metallo-dependent phosphatases"/>
    <property type="match status" value="1"/>
</dbReference>
<dbReference type="InterPro" id="IPR029052">
    <property type="entry name" value="Metallo-depent_PP-like"/>
</dbReference>
<protein>
    <submittedName>
        <fullName evidence="1">Uncharacterized protein</fullName>
    </submittedName>
</protein>
<gene>
    <name evidence="1" type="ORF">SDC9_123523</name>
</gene>
<comment type="caution">
    <text evidence="1">The sequence shown here is derived from an EMBL/GenBank/DDBJ whole genome shotgun (WGS) entry which is preliminary data.</text>
</comment>
<dbReference type="EMBL" id="VSSQ01027333">
    <property type="protein sequence ID" value="MPM76525.1"/>
    <property type="molecule type" value="Genomic_DNA"/>
</dbReference>
<dbReference type="AlphaFoldDB" id="A0A645CHX0"/>
<organism evidence="1">
    <name type="scientific">bioreactor metagenome</name>
    <dbReference type="NCBI Taxonomy" id="1076179"/>
    <lineage>
        <taxon>unclassified sequences</taxon>
        <taxon>metagenomes</taxon>
        <taxon>ecological metagenomes</taxon>
    </lineage>
</organism>
<proteinExistence type="predicted"/>
<sequence length="105" mass="12210">MYADYGYGTALARDEHSLSYVFEPAGSNLRILAIDACKYEENDFEKSICRHDGRIKPQTMKFIAQQVADARREGKRIIGMIHHGVVSHWKYQNRVMKGYLVDDWK</sequence>
<accession>A0A645CHX0</accession>
<name>A0A645CHX0_9ZZZZ</name>